<reference evidence="1 2" key="1">
    <citation type="submission" date="2015-01" db="EMBL/GenBank/DDBJ databases">
        <title>Evolution of Trichinella species and genotypes.</title>
        <authorList>
            <person name="Korhonen P.K."/>
            <person name="Edoardo P."/>
            <person name="Giuseppe L.R."/>
            <person name="Gasser R.B."/>
        </authorList>
    </citation>
    <scope>NUCLEOTIDE SEQUENCE [LARGE SCALE GENOMIC DNA]</scope>
    <source>
        <strain evidence="1">ISS2496</strain>
    </source>
</reference>
<evidence type="ECO:0000313" key="1">
    <source>
        <dbReference type="EMBL" id="KRY22601.1"/>
    </source>
</evidence>
<dbReference type="Proteomes" id="UP000054783">
    <property type="component" value="Unassembled WGS sequence"/>
</dbReference>
<sequence length="66" mass="7495">MTTYLSFFSILPQFNAASLFLFLIAFIPYHSYGCPCMLTATLLEYVKSFSFIPSVPVYIWNIGKIG</sequence>
<evidence type="ECO:0000313" key="2">
    <source>
        <dbReference type="Proteomes" id="UP000054783"/>
    </source>
</evidence>
<dbReference type="AlphaFoldDB" id="A0A0V1ADM3"/>
<gene>
    <name evidence="1" type="ORF">T12_5923</name>
</gene>
<protein>
    <submittedName>
        <fullName evidence="1">Uncharacterized protein</fullName>
    </submittedName>
</protein>
<dbReference type="EMBL" id="JYDQ01000008">
    <property type="protein sequence ID" value="KRY22601.1"/>
    <property type="molecule type" value="Genomic_DNA"/>
</dbReference>
<comment type="caution">
    <text evidence="1">The sequence shown here is derived from an EMBL/GenBank/DDBJ whole genome shotgun (WGS) entry which is preliminary data.</text>
</comment>
<name>A0A0V1ADM3_9BILA</name>
<organism evidence="1 2">
    <name type="scientific">Trichinella patagoniensis</name>
    <dbReference type="NCBI Taxonomy" id="990121"/>
    <lineage>
        <taxon>Eukaryota</taxon>
        <taxon>Metazoa</taxon>
        <taxon>Ecdysozoa</taxon>
        <taxon>Nematoda</taxon>
        <taxon>Enoplea</taxon>
        <taxon>Dorylaimia</taxon>
        <taxon>Trichinellida</taxon>
        <taxon>Trichinellidae</taxon>
        <taxon>Trichinella</taxon>
    </lineage>
</organism>
<keyword evidence="2" id="KW-1185">Reference proteome</keyword>
<accession>A0A0V1ADM3</accession>
<proteinExistence type="predicted"/>